<accession>A0A2H3JDY9</accession>
<dbReference type="AlphaFoldDB" id="A0A2H3JDY9"/>
<proteinExistence type="predicted"/>
<gene>
    <name evidence="2" type="ORF">WOLCODRAFT_157640</name>
</gene>
<dbReference type="EMBL" id="KB467898">
    <property type="protein sequence ID" value="PCH36949.1"/>
    <property type="molecule type" value="Genomic_DNA"/>
</dbReference>
<feature type="compositionally biased region" description="Low complexity" evidence="1">
    <location>
        <begin position="268"/>
        <end position="280"/>
    </location>
</feature>
<feature type="region of interest" description="Disordered" evidence="1">
    <location>
        <begin position="196"/>
        <end position="230"/>
    </location>
</feature>
<reference evidence="2 3" key="1">
    <citation type="journal article" date="2012" name="Science">
        <title>The Paleozoic origin of enzymatic lignin decomposition reconstructed from 31 fungal genomes.</title>
        <authorList>
            <person name="Floudas D."/>
            <person name="Binder M."/>
            <person name="Riley R."/>
            <person name="Barry K."/>
            <person name="Blanchette R.A."/>
            <person name="Henrissat B."/>
            <person name="Martinez A.T."/>
            <person name="Otillar R."/>
            <person name="Spatafora J.W."/>
            <person name="Yadav J.S."/>
            <person name="Aerts A."/>
            <person name="Benoit I."/>
            <person name="Boyd A."/>
            <person name="Carlson A."/>
            <person name="Copeland A."/>
            <person name="Coutinho P.M."/>
            <person name="de Vries R.P."/>
            <person name="Ferreira P."/>
            <person name="Findley K."/>
            <person name="Foster B."/>
            <person name="Gaskell J."/>
            <person name="Glotzer D."/>
            <person name="Gorecki P."/>
            <person name="Heitman J."/>
            <person name="Hesse C."/>
            <person name="Hori C."/>
            <person name="Igarashi K."/>
            <person name="Jurgens J.A."/>
            <person name="Kallen N."/>
            <person name="Kersten P."/>
            <person name="Kohler A."/>
            <person name="Kuees U."/>
            <person name="Kumar T.K.A."/>
            <person name="Kuo A."/>
            <person name="LaButti K."/>
            <person name="Larrondo L.F."/>
            <person name="Lindquist E."/>
            <person name="Ling A."/>
            <person name="Lombard V."/>
            <person name="Lucas S."/>
            <person name="Lundell T."/>
            <person name="Martin R."/>
            <person name="McLaughlin D.J."/>
            <person name="Morgenstern I."/>
            <person name="Morin E."/>
            <person name="Murat C."/>
            <person name="Nagy L.G."/>
            <person name="Nolan M."/>
            <person name="Ohm R.A."/>
            <person name="Patyshakuliyeva A."/>
            <person name="Rokas A."/>
            <person name="Ruiz-Duenas F.J."/>
            <person name="Sabat G."/>
            <person name="Salamov A."/>
            <person name="Samejima M."/>
            <person name="Schmutz J."/>
            <person name="Slot J.C."/>
            <person name="St John F."/>
            <person name="Stenlid J."/>
            <person name="Sun H."/>
            <person name="Sun S."/>
            <person name="Syed K."/>
            <person name="Tsang A."/>
            <person name="Wiebenga A."/>
            <person name="Young D."/>
            <person name="Pisabarro A."/>
            <person name="Eastwood D.C."/>
            <person name="Martin F."/>
            <person name="Cullen D."/>
            <person name="Grigoriev I.V."/>
            <person name="Hibbett D.S."/>
        </authorList>
    </citation>
    <scope>NUCLEOTIDE SEQUENCE [LARGE SCALE GENOMIC DNA]</scope>
    <source>
        <strain evidence="2 3">MD-104</strain>
    </source>
</reference>
<keyword evidence="3" id="KW-1185">Reference proteome</keyword>
<name>A0A2H3JDY9_WOLCO</name>
<feature type="region of interest" description="Disordered" evidence="1">
    <location>
        <begin position="85"/>
        <end position="162"/>
    </location>
</feature>
<dbReference type="Proteomes" id="UP000218811">
    <property type="component" value="Unassembled WGS sequence"/>
</dbReference>
<evidence type="ECO:0000313" key="3">
    <source>
        <dbReference type="Proteomes" id="UP000218811"/>
    </source>
</evidence>
<evidence type="ECO:0000256" key="1">
    <source>
        <dbReference type="SAM" id="MobiDB-lite"/>
    </source>
</evidence>
<evidence type="ECO:0000313" key="2">
    <source>
        <dbReference type="EMBL" id="PCH36949.1"/>
    </source>
</evidence>
<sequence length="280" mass="29441">MCLLSERAVSPGGGARTRAPQRLRALTGVRIERRPARAACRGVHTAEPPLRGLVAQLAILRRGQSAHVIPSGLLAPVASRIPKHRASSLVRTRAPRAADYSPPSLALAPTPTPTLHLSPYPLPSPGQAANRTLPTPAVPLRRDDGSPSYIVPSSPPSSPPGRAFLRAQNRDCARRIAIAPAARPTRIAALHDAPRPCAHRARDRTATLRSQRSAARARRAASPSFPPQTRAELQVGVWRSTAADIDGRQRTGGASETAAGEEYGGSGVAVAQGASGRVAR</sequence>
<feature type="region of interest" description="Disordered" evidence="1">
    <location>
        <begin position="242"/>
        <end position="280"/>
    </location>
</feature>
<feature type="non-terminal residue" evidence="2">
    <location>
        <position position="280"/>
    </location>
</feature>
<feature type="compositionally biased region" description="Low complexity" evidence="1">
    <location>
        <begin position="100"/>
        <end position="119"/>
    </location>
</feature>
<organism evidence="2 3">
    <name type="scientific">Wolfiporia cocos (strain MD-104)</name>
    <name type="common">Brown rot fungus</name>
    <dbReference type="NCBI Taxonomy" id="742152"/>
    <lineage>
        <taxon>Eukaryota</taxon>
        <taxon>Fungi</taxon>
        <taxon>Dikarya</taxon>
        <taxon>Basidiomycota</taxon>
        <taxon>Agaricomycotina</taxon>
        <taxon>Agaricomycetes</taxon>
        <taxon>Polyporales</taxon>
        <taxon>Phaeolaceae</taxon>
        <taxon>Wolfiporia</taxon>
    </lineage>
</organism>
<protein>
    <submittedName>
        <fullName evidence="2">Uncharacterized protein</fullName>
    </submittedName>
</protein>